<protein>
    <submittedName>
        <fullName evidence="2">Uncharacterized protein</fullName>
    </submittedName>
</protein>
<gene>
    <name evidence="2" type="ORF">EHS24_000694</name>
</gene>
<keyword evidence="3" id="KW-1185">Reference proteome</keyword>
<name>A0A427YAR3_9TREE</name>
<dbReference type="EMBL" id="RSCE01000001">
    <property type="protein sequence ID" value="RSH88166.1"/>
    <property type="molecule type" value="Genomic_DNA"/>
</dbReference>
<proteinExistence type="predicted"/>
<keyword evidence="1" id="KW-0732">Signal</keyword>
<dbReference type="OrthoDB" id="2596659at2759"/>
<reference evidence="2 3" key="1">
    <citation type="submission" date="2018-11" db="EMBL/GenBank/DDBJ databases">
        <title>Genome sequence of Apiotrichum porosum DSM 27194.</title>
        <authorList>
            <person name="Aliyu H."/>
            <person name="Gorte O."/>
            <person name="Ochsenreither K."/>
        </authorList>
    </citation>
    <scope>NUCLEOTIDE SEQUENCE [LARGE SCALE GENOMIC DNA]</scope>
    <source>
        <strain evidence="2 3">DSM 27194</strain>
    </source>
</reference>
<evidence type="ECO:0000256" key="1">
    <source>
        <dbReference type="SAM" id="SignalP"/>
    </source>
</evidence>
<feature type="signal peptide" evidence="1">
    <location>
        <begin position="1"/>
        <end position="26"/>
    </location>
</feature>
<organism evidence="2 3">
    <name type="scientific">Apiotrichum porosum</name>
    <dbReference type="NCBI Taxonomy" id="105984"/>
    <lineage>
        <taxon>Eukaryota</taxon>
        <taxon>Fungi</taxon>
        <taxon>Dikarya</taxon>
        <taxon>Basidiomycota</taxon>
        <taxon>Agaricomycotina</taxon>
        <taxon>Tremellomycetes</taxon>
        <taxon>Trichosporonales</taxon>
        <taxon>Trichosporonaceae</taxon>
        <taxon>Apiotrichum</taxon>
    </lineage>
</organism>
<sequence>MPLLSTSMPRLHPLLLLCSVAALALAYVMLIANRPSPPDWKKEQDPHLTGFPSWFGGRDSVSPYEEPRQAFVGSPEEILLFIDLRRDSLSLPHAFYLLDVLSSRPDIVLTVTAPWAADWDSDKSVGDNLEAVGCKKRVWRYGDGEVDFGDACRGSTIINEQPSHSLVAPKVNPRADITILPEPRYLLSKDNTYEALVESLGSDWKMGILAHVMPMVGALFDLVANPPGRVYHPKGDAHPSYRSVNYYPRRTTPRSLWPKMPSGKSYTLFHSDISPILPAKALFRDTSGVNSFLPTSELRKFWTSYERRIANHMSTAGICIFEGWQDGLVDDRMAAAMLGGCLVATVNPDVEHATIEHLIIPLSRTDDALPADQFETALGNLTDSDLKKKALNAFVFARNEFTGNIKVDSVLDIVHRYDRGARGYIFPHGFRWTCNSPGEKPVWCPQA</sequence>
<feature type="chain" id="PRO_5018986961" evidence="1">
    <location>
        <begin position="27"/>
        <end position="447"/>
    </location>
</feature>
<evidence type="ECO:0000313" key="2">
    <source>
        <dbReference type="EMBL" id="RSH88166.1"/>
    </source>
</evidence>
<comment type="caution">
    <text evidence="2">The sequence shown here is derived from an EMBL/GenBank/DDBJ whole genome shotgun (WGS) entry which is preliminary data.</text>
</comment>
<dbReference type="GeneID" id="39585237"/>
<evidence type="ECO:0000313" key="3">
    <source>
        <dbReference type="Proteomes" id="UP000279236"/>
    </source>
</evidence>
<dbReference type="AlphaFoldDB" id="A0A427YAR3"/>
<dbReference type="RefSeq" id="XP_028480374.1">
    <property type="nucleotide sequence ID" value="XM_028616517.1"/>
</dbReference>
<accession>A0A427YAR3</accession>
<dbReference type="Proteomes" id="UP000279236">
    <property type="component" value="Unassembled WGS sequence"/>
</dbReference>